<feature type="compositionally biased region" description="Acidic residues" evidence="1">
    <location>
        <begin position="593"/>
        <end position="606"/>
    </location>
</feature>
<organism evidence="4 5">
    <name type="scientific">Solanum tuberosum</name>
    <name type="common">Potato</name>
    <dbReference type="NCBI Taxonomy" id="4113"/>
    <lineage>
        <taxon>Eukaryota</taxon>
        <taxon>Viridiplantae</taxon>
        <taxon>Streptophyta</taxon>
        <taxon>Embryophyta</taxon>
        <taxon>Tracheophyta</taxon>
        <taxon>Spermatophyta</taxon>
        <taxon>Magnoliopsida</taxon>
        <taxon>eudicotyledons</taxon>
        <taxon>Gunneridae</taxon>
        <taxon>Pentapetalae</taxon>
        <taxon>asterids</taxon>
        <taxon>lamiids</taxon>
        <taxon>Solanales</taxon>
        <taxon>Solanaceae</taxon>
        <taxon>Solanoideae</taxon>
        <taxon>Solaneae</taxon>
        <taxon>Solanum</taxon>
    </lineage>
</organism>
<feature type="domain" description="Transposase-associated" evidence="3">
    <location>
        <begin position="3"/>
        <end position="75"/>
    </location>
</feature>
<dbReference type="Pfam" id="PF13963">
    <property type="entry name" value="Transpos_assoc"/>
    <property type="match status" value="1"/>
</dbReference>
<name>A0ABQ7TUC4_SOLTU</name>
<keyword evidence="5" id="KW-1185">Reference proteome</keyword>
<dbReference type="Proteomes" id="UP000826656">
    <property type="component" value="Unassembled WGS sequence"/>
</dbReference>
<sequence>MDRGWMHEAKFSKRYVDGVQSFMQLVRSHFDRNSKVRCPCQDYLNVFFQTQEVVYDHLLIKGIMGSYVQWIYHGEQSQMSYNDEVIYNENENEEHGNDDEIHTMLEEVSGKSFVNFSEETTTDNNVCGNMSEKEAKRFDKLLEEAKCKLYPECNLSGWSTKGYMACPTCNKDTSSEKVRSKICYVGHRQYLEPSHSWRRSKKFNGKKEKRSKPKELSGDDVLQQLDLLSIDRAVKQSNNKKNKRLPEELNWVRRSILFEIPYWKGLKLRHNLDVMHIEKNICESILGTLLDIDGKTKDTYKARLDLKDMNIRKEIWLQQDGSSYKMAVACYRSVSIDDGKITKLKSQDYHVLLQRVLPIALRGFHYVRNKARPEGSIAEGYIIDECLTFCSMYLTDIETRFNREDWNDDRFSNNCELVLDIFSKRFRPFKDGKYDVIPNKDLDIARWYVLNKCEEAEPFIRDHKEELLNQAVVNIDEKHKEQFPLWFKRKSILRKIEFSYSNASGLISARKQGCKKIKILRAFVLKDFVDMLSQLYRDDVDSVILDANVIELEDHKEHEVHYNEENSDQEDETMIEYNSDHEENGGNNGTNDNEADTTSDGDDIGL</sequence>
<feature type="domain" description="DUF4218" evidence="2">
    <location>
        <begin position="365"/>
        <end position="406"/>
    </location>
</feature>
<evidence type="ECO:0000313" key="5">
    <source>
        <dbReference type="Proteomes" id="UP000826656"/>
    </source>
</evidence>
<evidence type="ECO:0000259" key="2">
    <source>
        <dbReference type="Pfam" id="PF13960"/>
    </source>
</evidence>
<reference evidence="4 5" key="1">
    <citation type="journal article" date="2021" name="bioRxiv">
        <title>Chromosome-scale and haplotype-resolved genome assembly of a tetraploid potato cultivar.</title>
        <authorList>
            <person name="Sun H."/>
            <person name="Jiao W.-B."/>
            <person name="Krause K."/>
            <person name="Campoy J.A."/>
            <person name="Goel M."/>
            <person name="Folz-Donahue K."/>
            <person name="Kukat C."/>
            <person name="Huettel B."/>
            <person name="Schneeberger K."/>
        </authorList>
    </citation>
    <scope>NUCLEOTIDE SEQUENCE [LARGE SCALE GENOMIC DNA]</scope>
    <source>
        <strain evidence="4">SolTubOtavaFocal</strain>
        <tissue evidence="4">Leaves</tissue>
    </source>
</reference>
<dbReference type="PANTHER" id="PTHR10775">
    <property type="entry name" value="OS08G0208400 PROTEIN"/>
    <property type="match status" value="1"/>
</dbReference>
<protein>
    <recommendedName>
        <fullName evidence="6">DUF4218 domain-containing protein</fullName>
    </recommendedName>
</protein>
<feature type="region of interest" description="Disordered" evidence="1">
    <location>
        <begin position="556"/>
        <end position="606"/>
    </location>
</feature>
<evidence type="ECO:0000259" key="3">
    <source>
        <dbReference type="Pfam" id="PF13963"/>
    </source>
</evidence>
<dbReference type="PANTHER" id="PTHR10775:SF185">
    <property type="entry name" value="OS08G0208400 PROTEIN"/>
    <property type="match status" value="1"/>
</dbReference>
<feature type="compositionally biased region" description="Acidic residues" evidence="1">
    <location>
        <begin position="565"/>
        <end position="574"/>
    </location>
</feature>
<evidence type="ECO:0008006" key="6">
    <source>
        <dbReference type="Google" id="ProtNLM"/>
    </source>
</evidence>
<evidence type="ECO:0000256" key="1">
    <source>
        <dbReference type="SAM" id="MobiDB-lite"/>
    </source>
</evidence>
<dbReference type="Pfam" id="PF13960">
    <property type="entry name" value="DUF4218"/>
    <property type="match status" value="1"/>
</dbReference>
<dbReference type="Pfam" id="PF02992">
    <property type="entry name" value="Transposase_21"/>
    <property type="match status" value="1"/>
</dbReference>
<accession>A0ABQ7TUC4</accession>
<dbReference type="InterPro" id="IPR004242">
    <property type="entry name" value="Transposase_21"/>
</dbReference>
<comment type="caution">
    <text evidence="4">The sequence shown here is derived from an EMBL/GenBank/DDBJ whole genome shotgun (WGS) entry which is preliminary data.</text>
</comment>
<proteinExistence type="predicted"/>
<evidence type="ECO:0000313" key="4">
    <source>
        <dbReference type="EMBL" id="KAH0737747.1"/>
    </source>
</evidence>
<dbReference type="InterPro" id="IPR025452">
    <property type="entry name" value="DUF4218"/>
</dbReference>
<dbReference type="EMBL" id="JAIVGD010000028">
    <property type="protein sequence ID" value="KAH0737747.1"/>
    <property type="molecule type" value="Genomic_DNA"/>
</dbReference>
<dbReference type="InterPro" id="IPR029480">
    <property type="entry name" value="Transpos_assoc"/>
</dbReference>
<gene>
    <name evidence="4" type="ORF">KY290_036452</name>
</gene>